<dbReference type="CDD" id="cd02042">
    <property type="entry name" value="ParAB_family"/>
    <property type="match status" value="1"/>
</dbReference>
<reference evidence="2" key="1">
    <citation type="submission" date="2022-04" db="EMBL/GenBank/DDBJ databases">
        <title>Sequencing and genomic assembly of Halococcus dombrowskii.</title>
        <authorList>
            <person name="Lim S.W."/>
            <person name="MacLea K.S."/>
        </authorList>
    </citation>
    <scope>NUCLEOTIDE SEQUENCE</scope>
    <source>
        <strain evidence="2">H4</strain>
        <plasmid evidence="2">unnamed1</plasmid>
    </source>
</reference>
<dbReference type="Gene3D" id="3.40.50.300">
    <property type="entry name" value="P-loop containing nucleotide triphosphate hydrolases"/>
    <property type="match status" value="1"/>
</dbReference>
<dbReference type="Pfam" id="PF13614">
    <property type="entry name" value="AAA_31"/>
    <property type="match status" value="1"/>
</dbReference>
<dbReference type="EMBL" id="CP095006">
    <property type="protein sequence ID" value="UOO96769.1"/>
    <property type="molecule type" value="Genomic_DNA"/>
</dbReference>
<proteinExistence type="predicted"/>
<organism evidence="2 3">
    <name type="scientific">Halococcus dombrowskii</name>
    <dbReference type="NCBI Taxonomy" id="179637"/>
    <lineage>
        <taxon>Archaea</taxon>
        <taxon>Methanobacteriati</taxon>
        <taxon>Methanobacteriota</taxon>
        <taxon>Stenosarchaea group</taxon>
        <taxon>Halobacteria</taxon>
        <taxon>Halobacteriales</taxon>
        <taxon>Halococcaceae</taxon>
        <taxon>Halococcus</taxon>
    </lineage>
</organism>
<evidence type="ECO:0000313" key="3">
    <source>
        <dbReference type="Proteomes" id="UP000830542"/>
    </source>
</evidence>
<dbReference type="InterPro" id="IPR025669">
    <property type="entry name" value="AAA_dom"/>
</dbReference>
<keyword evidence="3" id="KW-1185">Reference proteome</keyword>
<dbReference type="GeneID" id="71763096"/>
<evidence type="ECO:0000259" key="1">
    <source>
        <dbReference type="Pfam" id="PF13614"/>
    </source>
</evidence>
<dbReference type="InterPro" id="IPR027417">
    <property type="entry name" value="P-loop_NTPase"/>
</dbReference>
<dbReference type="AlphaFoldDB" id="A0AAX3ARM4"/>
<keyword evidence="2" id="KW-0614">Plasmid</keyword>
<dbReference type="RefSeq" id="WP_244705798.1">
    <property type="nucleotide sequence ID" value="NZ_BAAADN010000020.1"/>
</dbReference>
<protein>
    <submittedName>
        <fullName evidence="2">ParA family protein</fullName>
    </submittedName>
</protein>
<accession>A0AAX3ARM4</accession>
<gene>
    <name evidence="2" type="ORF">MUK72_14570</name>
</gene>
<name>A0AAX3ARM4_HALDO</name>
<dbReference type="PANTHER" id="PTHR13696">
    <property type="entry name" value="P-LOOP CONTAINING NUCLEOSIDE TRIPHOSPHATE HYDROLASE"/>
    <property type="match status" value="1"/>
</dbReference>
<dbReference type="SUPFAM" id="SSF52540">
    <property type="entry name" value="P-loop containing nucleoside triphosphate hydrolases"/>
    <property type="match status" value="1"/>
</dbReference>
<sequence>MDSTMRAAAFLDKGGVGKTTTVAHVGVALADEGYRVCLLDLAGKQGDLTKHFGLWQQAKESDDWPNITTVFQDEWDTIAEQLPDAVDQLIMPTGEGPDLIPAHEGLDGLESLLGSIDDPSERYARLDHFLTEYLDERYDVLLLDLPGSTSNIAYNGLWAARHVITPVRAGPFEQEQMAQLEADLDEIRAGQEIDITLALVLINEYDERQTIDRELFEQLNDDYGEVLAPEQIPSSQDITNAQQEGQTIFQLEQPSQTAQRALAAYRENARTLIDRAPALAKAETEPEAGQL</sequence>
<dbReference type="Proteomes" id="UP000830542">
    <property type="component" value="Plasmid unnamed1"/>
</dbReference>
<evidence type="ECO:0000313" key="2">
    <source>
        <dbReference type="EMBL" id="UOO96769.1"/>
    </source>
</evidence>
<geneLocation type="plasmid" evidence="2 3">
    <name>unnamed1</name>
</geneLocation>
<dbReference type="InterPro" id="IPR050678">
    <property type="entry name" value="DNA_Partitioning_ATPase"/>
</dbReference>
<dbReference type="KEGG" id="hdo:MUK72_14570"/>
<feature type="domain" description="AAA" evidence="1">
    <location>
        <begin position="12"/>
        <end position="190"/>
    </location>
</feature>
<dbReference type="PANTHER" id="PTHR13696:SF99">
    <property type="entry name" value="COBYRINIC ACID AC-DIAMIDE SYNTHASE"/>
    <property type="match status" value="1"/>
</dbReference>